<proteinExistence type="predicted"/>
<keyword evidence="4" id="KW-1185">Reference proteome</keyword>
<evidence type="ECO:0000256" key="1">
    <source>
        <dbReference type="SAM" id="SignalP"/>
    </source>
</evidence>
<evidence type="ECO:0000313" key="4">
    <source>
        <dbReference type="Proteomes" id="UP000077266"/>
    </source>
</evidence>
<evidence type="ECO:0000259" key="2">
    <source>
        <dbReference type="PROSITE" id="PS50878"/>
    </source>
</evidence>
<dbReference type="AlphaFoldDB" id="A0A165BQ93"/>
<sequence>MLILLLLGRLVSHLEHADDVILFSTSREGLQQHLGGLARWAHDCFVSVNVSKTWALETGGPSPYDIVLHLNNRRVTFESTAKYVGMNISSSNKRLFHAHYVIQAQKARGVAAMCFAVQGLTGSLPVDLLKTLYMGRVDPHLILGADVSPDAVSSHVAELETVQLAVLRRMLGLGPRSCITPLFTETGIWSIRVRRATLCIGYLRYCRARPNTELVAAALQDSMALARLGSLSWYGDLQGVVEDLGGHLTHGVALSDALVSSAEDGIRRAMLARLNAEIAGSSRLYLLRGQTPAGLVGRAGVTMALREYMRIDRRSLRRALTRLLVSDHGLAVERLRYATRRDGIVPRHDRLCRFCRTEVEDELHAMFICEGDPALVVARQ</sequence>
<dbReference type="InterPro" id="IPR000477">
    <property type="entry name" value="RT_dom"/>
</dbReference>
<accession>A0A165BQ93</accession>
<dbReference type="Proteomes" id="UP000077266">
    <property type="component" value="Unassembled WGS sequence"/>
</dbReference>
<protein>
    <recommendedName>
        <fullName evidence="2">Reverse transcriptase domain-containing protein</fullName>
    </recommendedName>
</protein>
<dbReference type="InParanoid" id="A0A165BQ93"/>
<dbReference type="PROSITE" id="PS50878">
    <property type="entry name" value="RT_POL"/>
    <property type="match status" value="1"/>
</dbReference>
<keyword evidence="1" id="KW-0732">Signal</keyword>
<name>A0A165BQ93_EXIGL</name>
<dbReference type="EMBL" id="KV426423">
    <property type="protein sequence ID" value="KZV81053.1"/>
    <property type="molecule type" value="Genomic_DNA"/>
</dbReference>
<feature type="chain" id="PRO_5007855712" description="Reverse transcriptase domain-containing protein" evidence="1">
    <location>
        <begin position="18"/>
        <end position="380"/>
    </location>
</feature>
<dbReference type="STRING" id="1314781.A0A165BQ93"/>
<evidence type="ECO:0000313" key="3">
    <source>
        <dbReference type="EMBL" id="KZV81053.1"/>
    </source>
</evidence>
<feature type="non-terminal residue" evidence="3">
    <location>
        <position position="380"/>
    </location>
</feature>
<organism evidence="3 4">
    <name type="scientific">Exidia glandulosa HHB12029</name>
    <dbReference type="NCBI Taxonomy" id="1314781"/>
    <lineage>
        <taxon>Eukaryota</taxon>
        <taxon>Fungi</taxon>
        <taxon>Dikarya</taxon>
        <taxon>Basidiomycota</taxon>
        <taxon>Agaricomycotina</taxon>
        <taxon>Agaricomycetes</taxon>
        <taxon>Auriculariales</taxon>
        <taxon>Exidiaceae</taxon>
        <taxon>Exidia</taxon>
    </lineage>
</organism>
<feature type="signal peptide" evidence="1">
    <location>
        <begin position="1"/>
        <end position="17"/>
    </location>
</feature>
<gene>
    <name evidence="3" type="ORF">EXIGLDRAFT_658755</name>
</gene>
<feature type="domain" description="Reverse transcriptase" evidence="2">
    <location>
        <begin position="1"/>
        <end position="88"/>
    </location>
</feature>
<reference evidence="3 4" key="1">
    <citation type="journal article" date="2016" name="Mol. Biol. Evol.">
        <title>Comparative Genomics of Early-Diverging Mushroom-Forming Fungi Provides Insights into the Origins of Lignocellulose Decay Capabilities.</title>
        <authorList>
            <person name="Nagy L.G."/>
            <person name="Riley R."/>
            <person name="Tritt A."/>
            <person name="Adam C."/>
            <person name="Daum C."/>
            <person name="Floudas D."/>
            <person name="Sun H."/>
            <person name="Yadav J.S."/>
            <person name="Pangilinan J."/>
            <person name="Larsson K.H."/>
            <person name="Matsuura K."/>
            <person name="Barry K."/>
            <person name="Labutti K."/>
            <person name="Kuo R."/>
            <person name="Ohm R.A."/>
            <person name="Bhattacharya S.S."/>
            <person name="Shirouzu T."/>
            <person name="Yoshinaga Y."/>
            <person name="Martin F.M."/>
            <person name="Grigoriev I.V."/>
            <person name="Hibbett D.S."/>
        </authorList>
    </citation>
    <scope>NUCLEOTIDE SEQUENCE [LARGE SCALE GENOMIC DNA]</scope>
    <source>
        <strain evidence="3 4">HHB12029</strain>
    </source>
</reference>
<dbReference type="OrthoDB" id="3240817at2759"/>